<feature type="compositionally biased region" description="Basic residues" evidence="1">
    <location>
        <begin position="78"/>
        <end position="99"/>
    </location>
</feature>
<protein>
    <recommendedName>
        <fullName evidence="5">Secreted protein</fullName>
    </recommendedName>
</protein>
<dbReference type="EMBL" id="ML120414">
    <property type="protein sequence ID" value="RPA96450.1"/>
    <property type="molecule type" value="Genomic_DNA"/>
</dbReference>
<organism evidence="3 4">
    <name type="scientific">Choiromyces venosus 120613-1</name>
    <dbReference type="NCBI Taxonomy" id="1336337"/>
    <lineage>
        <taxon>Eukaryota</taxon>
        <taxon>Fungi</taxon>
        <taxon>Dikarya</taxon>
        <taxon>Ascomycota</taxon>
        <taxon>Pezizomycotina</taxon>
        <taxon>Pezizomycetes</taxon>
        <taxon>Pezizales</taxon>
        <taxon>Tuberaceae</taxon>
        <taxon>Choiromyces</taxon>
    </lineage>
</organism>
<keyword evidence="4" id="KW-1185">Reference proteome</keyword>
<gene>
    <name evidence="3" type="ORF">L873DRAFT_1226466</name>
</gene>
<dbReference type="Proteomes" id="UP000276215">
    <property type="component" value="Unassembled WGS sequence"/>
</dbReference>
<feature type="chain" id="PRO_5017994346" description="Secreted protein" evidence="2">
    <location>
        <begin position="20"/>
        <end position="99"/>
    </location>
</feature>
<dbReference type="AlphaFoldDB" id="A0A3N4JJ51"/>
<keyword evidence="2" id="KW-0732">Signal</keyword>
<evidence type="ECO:0000256" key="2">
    <source>
        <dbReference type="SAM" id="SignalP"/>
    </source>
</evidence>
<sequence>MIFHAEFFLSFFLFHLSSPTFPPFSVSRCIIRVIHNDGVVVFPKQCILDFNFDFCTFIYPFIRQTPPYPPTNPPVHPFPKKKKSHSIINHKNKNKQKNS</sequence>
<accession>A0A3N4JJ51</accession>
<feature type="region of interest" description="Disordered" evidence="1">
    <location>
        <begin position="66"/>
        <end position="99"/>
    </location>
</feature>
<proteinExistence type="predicted"/>
<reference evidence="3 4" key="1">
    <citation type="journal article" date="2018" name="Nat. Ecol. Evol.">
        <title>Pezizomycetes genomes reveal the molecular basis of ectomycorrhizal truffle lifestyle.</title>
        <authorList>
            <person name="Murat C."/>
            <person name="Payen T."/>
            <person name="Noel B."/>
            <person name="Kuo A."/>
            <person name="Morin E."/>
            <person name="Chen J."/>
            <person name="Kohler A."/>
            <person name="Krizsan K."/>
            <person name="Balestrini R."/>
            <person name="Da Silva C."/>
            <person name="Montanini B."/>
            <person name="Hainaut M."/>
            <person name="Levati E."/>
            <person name="Barry K.W."/>
            <person name="Belfiori B."/>
            <person name="Cichocki N."/>
            <person name="Clum A."/>
            <person name="Dockter R.B."/>
            <person name="Fauchery L."/>
            <person name="Guy J."/>
            <person name="Iotti M."/>
            <person name="Le Tacon F."/>
            <person name="Lindquist E.A."/>
            <person name="Lipzen A."/>
            <person name="Malagnac F."/>
            <person name="Mello A."/>
            <person name="Molinier V."/>
            <person name="Miyauchi S."/>
            <person name="Poulain J."/>
            <person name="Riccioni C."/>
            <person name="Rubini A."/>
            <person name="Sitrit Y."/>
            <person name="Splivallo R."/>
            <person name="Traeger S."/>
            <person name="Wang M."/>
            <person name="Zifcakova L."/>
            <person name="Wipf D."/>
            <person name="Zambonelli A."/>
            <person name="Paolocci F."/>
            <person name="Nowrousian M."/>
            <person name="Ottonello S."/>
            <person name="Baldrian P."/>
            <person name="Spatafora J.W."/>
            <person name="Henrissat B."/>
            <person name="Nagy L.G."/>
            <person name="Aury J.M."/>
            <person name="Wincker P."/>
            <person name="Grigoriev I.V."/>
            <person name="Bonfante P."/>
            <person name="Martin F.M."/>
        </authorList>
    </citation>
    <scope>NUCLEOTIDE SEQUENCE [LARGE SCALE GENOMIC DNA]</scope>
    <source>
        <strain evidence="3 4">120613-1</strain>
    </source>
</reference>
<evidence type="ECO:0000313" key="3">
    <source>
        <dbReference type="EMBL" id="RPA96450.1"/>
    </source>
</evidence>
<evidence type="ECO:0000313" key="4">
    <source>
        <dbReference type="Proteomes" id="UP000276215"/>
    </source>
</evidence>
<evidence type="ECO:0008006" key="5">
    <source>
        <dbReference type="Google" id="ProtNLM"/>
    </source>
</evidence>
<name>A0A3N4JJ51_9PEZI</name>
<feature type="signal peptide" evidence="2">
    <location>
        <begin position="1"/>
        <end position="19"/>
    </location>
</feature>
<evidence type="ECO:0000256" key="1">
    <source>
        <dbReference type="SAM" id="MobiDB-lite"/>
    </source>
</evidence>
<feature type="compositionally biased region" description="Pro residues" evidence="1">
    <location>
        <begin position="66"/>
        <end position="77"/>
    </location>
</feature>